<evidence type="ECO:0000313" key="3">
    <source>
        <dbReference type="Proteomes" id="UP000660708"/>
    </source>
</evidence>
<feature type="transmembrane region" description="Helical" evidence="1">
    <location>
        <begin position="6"/>
        <end position="23"/>
    </location>
</feature>
<reference evidence="2 3" key="1">
    <citation type="submission" date="2015-06" db="EMBL/GenBank/DDBJ databases">
        <title>Genome sequence of Pseudoalteromonas peptidolytica.</title>
        <authorList>
            <person name="Xie B.-B."/>
            <person name="Rong J.-C."/>
            <person name="Qin Q.-L."/>
            <person name="Zhang Y.-Z."/>
        </authorList>
    </citation>
    <scope>NUCLEOTIDE SEQUENCE [LARGE SCALE GENOMIC DNA]</scope>
    <source>
        <strain evidence="2 3">F12-50-A1</strain>
    </source>
</reference>
<proteinExistence type="predicted"/>
<evidence type="ECO:0000256" key="1">
    <source>
        <dbReference type="SAM" id="Phobius"/>
    </source>
</evidence>
<dbReference type="AlphaFoldDB" id="A0A8I0MVR3"/>
<keyword evidence="1" id="KW-0472">Membrane</keyword>
<dbReference type="Proteomes" id="UP000660708">
    <property type="component" value="Unassembled WGS sequence"/>
</dbReference>
<sequence length="43" mass="4998">MPASSSVIAVWLIFTPNDLFFICKLKDRMSYRHVSRILPAMNK</sequence>
<organism evidence="2 3">
    <name type="scientific">Pseudoalteromonas peptidolytica F12-50-A1</name>
    <dbReference type="NCBI Taxonomy" id="1315280"/>
    <lineage>
        <taxon>Bacteria</taxon>
        <taxon>Pseudomonadati</taxon>
        <taxon>Pseudomonadota</taxon>
        <taxon>Gammaproteobacteria</taxon>
        <taxon>Alteromonadales</taxon>
        <taxon>Pseudoalteromonadaceae</taxon>
        <taxon>Pseudoalteromonas</taxon>
    </lineage>
</organism>
<gene>
    <name evidence="2" type="ORF">PPEP_a3577</name>
</gene>
<comment type="caution">
    <text evidence="2">The sequence shown here is derived from an EMBL/GenBank/DDBJ whole genome shotgun (WGS) entry which is preliminary data.</text>
</comment>
<accession>A0A8I0MVR3</accession>
<evidence type="ECO:0000313" key="2">
    <source>
        <dbReference type="EMBL" id="MBE0346373.1"/>
    </source>
</evidence>
<dbReference type="EMBL" id="AQHF01000021">
    <property type="protein sequence ID" value="MBE0346373.1"/>
    <property type="molecule type" value="Genomic_DNA"/>
</dbReference>
<keyword evidence="3" id="KW-1185">Reference proteome</keyword>
<name>A0A8I0MVR3_9GAMM</name>
<protein>
    <submittedName>
        <fullName evidence="2">Uncharacterized protein</fullName>
    </submittedName>
</protein>
<keyword evidence="1" id="KW-0812">Transmembrane</keyword>
<keyword evidence="1" id="KW-1133">Transmembrane helix</keyword>